<dbReference type="PANTHER" id="PTHR30548">
    <property type="entry name" value="2-HYDROXYGLUTARYL-COA DEHYDRATASE, D-COMPONENT-RELATED"/>
    <property type="match status" value="1"/>
</dbReference>
<proteinExistence type="inferred from homology"/>
<dbReference type="InterPro" id="IPR010327">
    <property type="entry name" value="FldB/FldC_alpha/beta"/>
</dbReference>
<dbReference type="Gene3D" id="3.40.50.11900">
    <property type="match status" value="1"/>
</dbReference>
<reference evidence="2" key="1">
    <citation type="submission" date="2019-08" db="EMBL/GenBank/DDBJ databases">
        <authorList>
            <person name="Kucharzyk K."/>
            <person name="Murdoch R.W."/>
            <person name="Higgins S."/>
            <person name="Loffler F."/>
        </authorList>
    </citation>
    <scope>NUCLEOTIDE SEQUENCE</scope>
</reference>
<organism evidence="2">
    <name type="scientific">bioreactor metagenome</name>
    <dbReference type="NCBI Taxonomy" id="1076179"/>
    <lineage>
        <taxon>unclassified sequences</taxon>
        <taxon>metagenomes</taxon>
        <taxon>ecological metagenomes</taxon>
    </lineage>
</organism>
<name>A0A645H265_9ZZZZ</name>
<evidence type="ECO:0000313" key="2">
    <source>
        <dbReference type="EMBL" id="MPN32760.1"/>
    </source>
</evidence>
<protein>
    <recommendedName>
        <fullName evidence="3">(R)-phenyllactyl-CoA dehydratase beta subunit</fullName>
    </recommendedName>
</protein>
<accession>A0A645H265</accession>
<gene>
    <name evidence="2" type="ORF">SDC9_180240</name>
</gene>
<comment type="caution">
    <text evidence="2">The sequence shown here is derived from an EMBL/GenBank/DDBJ whole genome shotgun (WGS) entry which is preliminary data.</text>
</comment>
<dbReference type="Pfam" id="PF06050">
    <property type="entry name" value="HGD-D"/>
    <property type="match status" value="1"/>
</dbReference>
<sequence length="157" mass="18005">MHKDKPRILITGSPIAGINEKIIKTIEDSGASIVAYELCGAIRNNDELVDENNEDVYDALAKKYLNIGCSCMMHNDNRVKMLDRLVDEYEVDGVIDVVLQACHTFNVESYRMKEFITNEKHIPYMTIETDYSKSDTEQLRTRFEAFIEMIEDGVCVK</sequence>
<dbReference type="EMBL" id="VSSQ01084944">
    <property type="protein sequence ID" value="MPN32760.1"/>
    <property type="molecule type" value="Genomic_DNA"/>
</dbReference>
<dbReference type="PANTHER" id="PTHR30548:SF6">
    <property type="entry name" value="DEHYDRATASE SUBUNIT YJIM-RELATED"/>
    <property type="match status" value="1"/>
</dbReference>
<comment type="similarity">
    <text evidence="1">Belongs to the FldB/FldC dehydratase alpha/beta subunit family.</text>
</comment>
<evidence type="ECO:0000256" key="1">
    <source>
        <dbReference type="ARBA" id="ARBA00005806"/>
    </source>
</evidence>
<dbReference type="AlphaFoldDB" id="A0A645H265"/>
<evidence type="ECO:0008006" key="3">
    <source>
        <dbReference type="Google" id="ProtNLM"/>
    </source>
</evidence>